<dbReference type="Proteomes" id="UP000234237">
    <property type="component" value="Chromosome"/>
</dbReference>
<evidence type="ECO:0000313" key="2">
    <source>
        <dbReference type="EMBL" id="MEF2292409.1"/>
    </source>
</evidence>
<evidence type="ECO:0000313" key="4">
    <source>
        <dbReference type="Proteomes" id="UP001356080"/>
    </source>
</evidence>
<dbReference type="EMBL" id="CP018622">
    <property type="protein sequence ID" value="AUJ23577.1"/>
    <property type="molecule type" value="Genomic_DNA"/>
</dbReference>
<keyword evidence="2" id="KW-0378">Hydrolase</keyword>
<reference evidence="1" key="1">
    <citation type="submission" date="2016-11" db="EMBL/GenBank/DDBJ databases">
        <title>Complete genome sequence of Virgibacillus dokdonensis 21D, a halophilic bacterium isolated from the deep hypersaline anoxic basin Discovery in the Mediterranean Sea.</title>
        <authorList>
            <person name="Zeaiter Z."/>
            <person name="Booth J.M."/>
            <person name="Prosdocimi E.M."/>
            <person name="Mapelli F."/>
            <person name="Fusi M."/>
            <person name="Daffonchio D."/>
            <person name="Borin S."/>
            <person name="Crotti E."/>
        </authorList>
    </citation>
    <scope>NUCLEOTIDE SEQUENCE</scope>
    <source>
        <strain evidence="1">21D</strain>
    </source>
</reference>
<protein>
    <submittedName>
        <fullName evidence="2">Serine hydrolase</fullName>
    </submittedName>
</protein>
<gene>
    <name evidence="1" type="ORF">A21D_00464</name>
    <name evidence="2" type="ORF">V2W34_10380</name>
</gene>
<name>A0A2K9IV00_9BACI</name>
<dbReference type="KEGG" id="vpn:A21D_00464"/>
<evidence type="ECO:0000313" key="3">
    <source>
        <dbReference type="Proteomes" id="UP000234237"/>
    </source>
</evidence>
<dbReference type="GO" id="GO:0016787">
    <property type="term" value="F:hydrolase activity"/>
    <property type="evidence" value="ECO:0007669"/>
    <property type="project" value="UniProtKB-KW"/>
</dbReference>
<dbReference type="STRING" id="302167.GCA_900166595_03340"/>
<dbReference type="SUPFAM" id="SSF56601">
    <property type="entry name" value="beta-lactamase/transpeptidase-like"/>
    <property type="match status" value="1"/>
</dbReference>
<dbReference type="AlphaFoldDB" id="A0A2K9IV00"/>
<sequence>MRQVVLDVLQKEMDLKHIPAVVIQVSYQNEVVLKEAIGNRVVYPTQAPLQLNTMFDLTSLTKVVATLPPF</sequence>
<reference evidence="3" key="2">
    <citation type="submission" date="2016-11" db="EMBL/GenBank/DDBJ databases">
        <title>Complete genome sequence of Virgibacillus pantothenticus 21D, a halophilic bacterium isolated from the deep hypersaline anoxic basin Discovery in the Mediterranean Sea.</title>
        <authorList>
            <person name="Zeaiter Z."/>
            <person name="Booth J.M."/>
            <person name="Prosdocimi E.M."/>
            <person name="Mapelli F."/>
            <person name="Fusi M."/>
            <person name="Daffonchio D."/>
            <person name="Borin S."/>
            <person name="Crotti E."/>
        </authorList>
    </citation>
    <scope>NUCLEOTIDE SEQUENCE [LARGE SCALE GENOMIC DNA]</scope>
    <source>
        <strain evidence="3">21D</strain>
    </source>
</reference>
<dbReference type="Gene3D" id="3.40.710.10">
    <property type="entry name" value="DD-peptidase/beta-lactamase superfamily"/>
    <property type="match status" value="1"/>
</dbReference>
<dbReference type="InterPro" id="IPR012338">
    <property type="entry name" value="Beta-lactam/transpept-like"/>
</dbReference>
<proteinExistence type="predicted"/>
<keyword evidence="4" id="KW-1185">Reference proteome</keyword>
<evidence type="ECO:0000313" key="1">
    <source>
        <dbReference type="EMBL" id="AUJ23577.1"/>
    </source>
</evidence>
<dbReference type="RefSeq" id="WP_077706016.1">
    <property type="nucleotide sequence ID" value="NZ_CP018622.1"/>
</dbReference>
<accession>A0A2K9IV00</accession>
<dbReference type="Proteomes" id="UP001356080">
    <property type="component" value="Unassembled WGS sequence"/>
</dbReference>
<organism evidence="1 3">
    <name type="scientific">Virgibacillus dokdonensis</name>
    <dbReference type="NCBI Taxonomy" id="302167"/>
    <lineage>
        <taxon>Bacteria</taxon>
        <taxon>Bacillati</taxon>
        <taxon>Bacillota</taxon>
        <taxon>Bacilli</taxon>
        <taxon>Bacillales</taxon>
        <taxon>Bacillaceae</taxon>
        <taxon>Virgibacillus</taxon>
    </lineage>
</organism>
<reference evidence="2 4" key="3">
    <citation type="submission" date="2024-01" db="EMBL/GenBank/DDBJ databases">
        <title>Survival strategy associated with biotechnological potential of Virgibacillus dokdonensis T4.6 isolated from salt-fermented shrimp paste.</title>
        <authorList>
            <person name="Doan T.V."/>
            <person name="Quach N.T."/>
            <person name="Phi Q.-T."/>
        </authorList>
    </citation>
    <scope>NUCLEOTIDE SEQUENCE [LARGE SCALE GENOMIC DNA]</scope>
    <source>
        <strain evidence="2 4">T4.6</strain>
    </source>
</reference>
<dbReference type="EMBL" id="JAZHPM010000016">
    <property type="protein sequence ID" value="MEF2292409.1"/>
    <property type="molecule type" value="Genomic_DNA"/>
</dbReference>